<dbReference type="Pfam" id="PF01424">
    <property type="entry name" value="R3H"/>
    <property type="match status" value="1"/>
</dbReference>
<keyword evidence="7" id="KW-0539">Nucleus</keyword>
<proteinExistence type="inferred from homology"/>
<evidence type="ECO:0000256" key="6">
    <source>
        <dbReference type="ARBA" id="ARBA00022884"/>
    </source>
</evidence>
<evidence type="ECO:0000256" key="2">
    <source>
        <dbReference type="ARBA" id="ARBA00022741"/>
    </source>
</evidence>
<keyword evidence="3" id="KW-0378">Hydrolase</keyword>
<dbReference type="InterPro" id="IPR011709">
    <property type="entry name" value="DEAD-box_helicase_OB_fold"/>
</dbReference>
<evidence type="ECO:0000259" key="14">
    <source>
        <dbReference type="PROSITE" id="PS51194"/>
    </source>
</evidence>
<dbReference type="InterPro" id="IPR007502">
    <property type="entry name" value="Helicase-assoc_dom"/>
</dbReference>
<dbReference type="OrthoDB" id="5600252at2759"/>
<name>A0A9D3ZIG6_9ROSI</name>
<dbReference type="Gene3D" id="3.30.1370.50">
    <property type="entry name" value="R3H-like domain"/>
    <property type="match status" value="1"/>
</dbReference>
<keyword evidence="2" id="KW-0547">Nucleotide-binding</keyword>
<dbReference type="InterPro" id="IPR036867">
    <property type="entry name" value="R3H_dom_sf"/>
</dbReference>
<organism evidence="15 16">
    <name type="scientific">Gossypium stocksii</name>
    <dbReference type="NCBI Taxonomy" id="47602"/>
    <lineage>
        <taxon>Eukaryota</taxon>
        <taxon>Viridiplantae</taxon>
        <taxon>Streptophyta</taxon>
        <taxon>Embryophyta</taxon>
        <taxon>Tracheophyta</taxon>
        <taxon>Spermatophyta</taxon>
        <taxon>Magnoliopsida</taxon>
        <taxon>eudicotyledons</taxon>
        <taxon>Gunneridae</taxon>
        <taxon>Pentapetalae</taxon>
        <taxon>rosids</taxon>
        <taxon>malvids</taxon>
        <taxon>Malvales</taxon>
        <taxon>Malvaceae</taxon>
        <taxon>Malvoideae</taxon>
        <taxon>Gossypium</taxon>
    </lineage>
</organism>
<protein>
    <recommendedName>
        <fullName evidence="17">RNA helicase</fullName>
    </recommendedName>
</protein>
<accession>A0A9D3ZIG6</accession>
<dbReference type="GO" id="GO:0016787">
    <property type="term" value="F:hydrolase activity"/>
    <property type="evidence" value="ECO:0007669"/>
    <property type="project" value="UniProtKB-KW"/>
</dbReference>
<evidence type="ECO:0000256" key="7">
    <source>
        <dbReference type="ARBA" id="ARBA00023242"/>
    </source>
</evidence>
<dbReference type="PROSITE" id="PS51194">
    <property type="entry name" value="HELICASE_CTER"/>
    <property type="match status" value="1"/>
</dbReference>
<feature type="region of interest" description="Disordered" evidence="11">
    <location>
        <begin position="1183"/>
        <end position="1219"/>
    </location>
</feature>
<evidence type="ECO:0000256" key="1">
    <source>
        <dbReference type="ARBA" id="ARBA00004123"/>
    </source>
</evidence>
<dbReference type="GO" id="GO:0003677">
    <property type="term" value="F:DNA binding"/>
    <property type="evidence" value="ECO:0007669"/>
    <property type="project" value="UniProtKB-ARBA"/>
</dbReference>
<dbReference type="SMART" id="SM00847">
    <property type="entry name" value="HA2"/>
    <property type="match status" value="1"/>
</dbReference>
<dbReference type="Gene3D" id="1.25.40.20">
    <property type="entry name" value="Ankyrin repeat-containing domain"/>
    <property type="match status" value="1"/>
</dbReference>
<comment type="similarity">
    <text evidence="9">Belongs to the DExH box helicase family.</text>
</comment>
<dbReference type="SUPFAM" id="SSF48403">
    <property type="entry name" value="Ankyrin repeat"/>
    <property type="match status" value="1"/>
</dbReference>
<evidence type="ECO:0000313" key="16">
    <source>
        <dbReference type="Proteomes" id="UP000828251"/>
    </source>
</evidence>
<keyword evidence="10" id="KW-0040">ANK repeat</keyword>
<feature type="domain" description="Helicase ATP-binding" evidence="13">
    <location>
        <begin position="180"/>
        <end position="350"/>
    </location>
</feature>
<dbReference type="Pfam" id="PF00271">
    <property type="entry name" value="Helicase_C"/>
    <property type="match status" value="1"/>
</dbReference>
<keyword evidence="4" id="KW-0347">Helicase</keyword>
<dbReference type="Pfam" id="PF04408">
    <property type="entry name" value="WHD_HA2"/>
    <property type="match status" value="1"/>
</dbReference>
<feature type="compositionally biased region" description="Acidic residues" evidence="11">
    <location>
        <begin position="977"/>
        <end position="998"/>
    </location>
</feature>
<dbReference type="Gene3D" id="3.40.50.300">
    <property type="entry name" value="P-loop containing nucleotide triphosphate hydrolases"/>
    <property type="match status" value="2"/>
</dbReference>
<dbReference type="GO" id="GO:0003724">
    <property type="term" value="F:RNA helicase activity"/>
    <property type="evidence" value="ECO:0007669"/>
    <property type="project" value="UniProtKB-EC"/>
</dbReference>
<gene>
    <name evidence="15" type="ORF">J1N35_040067</name>
</gene>
<dbReference type="Pfam" id="PF07717">
    <property type="entry name" value="OB_NTP_bind"/>
    <property type="match status" value="1"/>
</dbReference>
<sequence length="1219" mass="134904">MGKKNPLAEIASIRLNNVLEKFRESEDEVYTFESNLTNKERALVHKACRKMGMKSKSKGRGSQRCVSVYKIKEKASSMTEKNITNVSFSEGTKLVLQDLFTNYPPDDGELEEKVIGKYSGKSAKIRRKKDDIFSKPLMNAAEIAKKVKTLASKREKYPNMRQIDEERSKLPISGFRDAITSAVESHQIILISGETGCGKTTQVPQFLLDYMWGKGEACKILCTQPRRISATSVAERIANERGESVGENVGYKIRLESKGGRHSSIVFCTNGVLLRVLVANSRSKREDISDMTHIIMDEIHERDCFCDFMLAIIRDILPLYPHLRVVLMSATLDSERFSQYFGGCPIIRVPGFTYPVRSFYLEDVLSILKSTDDNHLISANASAQDEDPELTEEDKIALDEAINLAWSNDDFDPLLDLISVEGGSKVHNYQHSLTGLTPLMVFAGKGRVEEVCMLLSFGVDCSLISKDGKSALGWAEQENQQEAAEIIKNHIASSQNNIGGQHLLEKYIASGNPEIIDVVLIEQLLRKICIDSNDGAILVFLPGWEDINRMKEKLLANPFFKDSSRFIIIPLHSMVPSADQKKVFNRPPLGCRKIVLSTNVAESSITIDDVVYVIDSGRMKEKNYDPYNNVSTLQSSWVSKANAKQREGRAGRCQPGICYHLYSRLRAASMLDFQVPEIKRMPIEELCLQVKLLDPACKVEDFLRKTLDPPVSETVHNALRVLQDIGAFTQDEELTELGEKLGYLPVHPLTCRMLFFAILMNCLDPALTLACASDFKDPFVLPMRPNEKQKAASARHELASLYGGQSDQLALIAAFECWKNAKRKGLEGRFCSQYFVSSSTMNLLFGMRKQLQGELIRHGFIPDDVSSCSLNANHPGILHAVLVAGLYPMVGRILPVKQGKRLIIEAANGSKVRLHTRSVNSKLVPKKPEDCPLIMYDEITRGDGGMFIRNCTVVGPFPLLFLATEIAVAPIKGIVYDEDEDEDDGDDGDDDGSDDGDGDACNTDGDEKLAVSKSGGKEDKVMSSPDNSVMVIVDRWLSFRSTALDVAQIYCLRERLLAAILFKVMHPQEVLPPVLGASVYAIACILSYDGLSGIPMPAESVDSLTSKVRSTDINKSMPVMKDTSPNPSRFLLSLLNRSPFSCSSFQKGVKGRAVGAVTNGVESMSYYQQAPVMSAGMSLDQAALQDPTSVASSSGVSKSQGSGDDSCKRQRRKRSISRP</sequence>
<dbReference type="FunFam" id="3.40.50.300:FF:000526">
    <property type="entry name" value="DExH-box ATP-dependent RNA helicase DExH3"/>
    <property type="match status" value="1"/>
</dbReference>
<comment type="catalytic activity">
    <reaction evidence="8">
        <text>ATP + H2O = ADP + phosphate + H(+)</text>
        <dbReference type="Rhea" id="RHEA:13065"/>
        <dbReference type="ChEBI" id="CHEBI:15377"/>
        <dbReference type="ChEBI" id="CHEBI:15378"/>
        <dbReference type="ChEBI" id="CHEBI:30616"/>
        <dbReference type="ChEBI" id="CHEBI:43474"/>
        <dbReference type="ChEBI" id="CHEBI:456216"/>
        <dbReference type="EC" id="3.6.4.13"/>
    </reaction>
</comment>
<comment type="subcellular location">
    <subcellularLocation>
        <location evidence="1">Nucleus</location>
    </subcellularLocation>
</comment>
<dbReference type="InterPro" id="IPR048333">
    <property type="entry name" value="HA2_WH"/>
</dbReference>
<dbReference type="SUPFAM" id="SSF82708">
    <property type="entry name" value="R3H domain"/>
    <property type="match status" value="1"/>
</dbReference>
<dbReference type="PANTHER" id="PTHR18934">
    <property type="entry name" value="ATP-DEPENDENT RNA HELICASE"/>
    <property type="match status" value="1"/>
</dbReference>
<evidence type="ECO:0000256" key="5">
    <source>
        <dbReference type="ARBA" id="ARBA00022840"/>
    </source>
</evidence>
<feature type="compositionally biased region" description="Basic residues" evidence="11">
    <location>
        <begin position="1209"/>
        <end position="1219"/>
    </location>
</feature>
<dbReference type="AlphaFoldDB" id="A0A9D3ZIG6"/>
<evidence type="ECO:0000256" key="3">
    <source>
        <dbReference type="ARBA" id="ARBA00022801"/>
    </source>
</evidence>
<feature type="compositionally biased region" description="Basic and acidic residues" evidence="11">
    <location>
        <begin position="1005"/>
        <end position="1021"/>
    </location>
</feature>
<dbReference type="FunFam" id="3.40.50.300:FF:000860">
    <property type="entry name" value="DExH-box ATP-dependent RNA helicase DExH6"/>
    <property type="match status" value="1"/>
</dbReference>
<evidence type="ECO:0000256" key="9">
    <source>
        <dbReference type="ARBA" id="ARBA00060772"/>
    </source>
</evidence>
<dbReference type="InterPro" id="IPR011545">
    <property type="entry name" value="DEAD/DEAH_box_helicase_dom"/>
</dbReference>
<dbReference type="GO" id="GO:0005524">
    <property type="term" value="F:ATP binding"/>
    <property type="evidence" value="ECO:0007669"/>
    <property type="project" value="UniProtKB-KW"/>
</dbReference>
<evidence type="ECO:0000256" key="8">
    <source>
        <dbReference type="ARBA" id="ARBA00047984"/>
    </source>
</evidence>
<dbReference type="InterPro" id="IPR001374">
    <property type="entry name" value="R3H_dom"/>
</dbReference>
<dbReference type="GO" id="GO:0003723">
    <property type="term" value="F:RNA binding"/>
    <property type="evidence" value="ECO:0007669"/>
    <property type="project" value="UniProtKB-KW"/>
</dbReference>
<dbReference type="SMART" id="SM00393">
    <property type="entry name" value="R3H"/>
    <property type="match status" value="1"/>
</dbReference>
<dbReference type="FunFam" id="1.20.120.1080:FF:000011">
    <property type="entry name" value="DExH-box ATP-dependent RNA helicase DExH6"/>
    <property type="match status" value="1"/>
</dbReference>
<dbReference type="PROSITE" id="PS50088">
    <property type="entry name" value="ANK_REPEAT"/>
    <property type="match status" value="1"/>
</dbReference>
<dbReference type="InterPro" id="IPR014001">
    <property type="entry name" value="Helicase_ATP-bd"/>
</dbReference>
<dbReference type="SMART" id="SM00487">
    <property type="entry name" value="DEXDc"/>
    <property type="match status" value="1"/>
</dbReference>
<dbReference type="InterPro" id="IPR036770">
    <property type="entry name" value="Ankyrin_rpt-contain_sf"/>
</dbReference>
<evidence type="ECO:0000259" key="12">
    <source>
        <dbReference type="PROSITE" id="PS51061"/>
    </source>
</evidence>
<evidence type="ECO:0000256" key="11">
    <source>
        <dbReference type="SAM" id="MobiDB-lite"/>
    </source>
</evidence>
<dbReference type="CDD" id="cd06007">
    <property type="entry name" value="R3H_DEXH_helicase"/>
    <property type="match status" value="1"/>
</dbReference>
<dbReference type="InterPro" id="IPR002110">
    <property type="entry name" value="Ankyrin_rpt"/>
</dbReference>
<dbReference type="InterPro" id="IPR027417">
    <property type="entry name" value="P-loop_NTPase"/>
</dbReference>
<feature type="repeat" description="ANK" evidence="10">
    <location>
        <begin position="434"/>
        <end position="466"/>
    </location>
</feature>
<feature type="region of interest" description="Disordered" evidence="11">
    <location>
        <begin position="977"/>
        <end position="1023"/>
    </location>
</feature>
<evidence type="ECO:0000256" key="4">
    <source>
        <dbReference type="ARBA" id="ARBA00022806"/>
    </source>
</evidence>
<dbReference type="SUPFAM" id="SSF52540">
    <property type="entry name" value="P-loop containing nucleoside triphosphate hydrolases"/>
    <property type="match status" value="2"/>
</dbReference>
<evidence type="ECO:0000256" key="10">
    <source>
        <dbReference type="PROSITE-ProRule" id="PRU00023"/>
    </source>
</evidence>
<keyword evidence="6" id="KW-0694">RNA-binding</keyword>
<dbReference type="PANTHER" id="PTHR18934:SF213">
    <property type="entry name" value="3'-5' RNA HELICASE YTHDC2"/>
    <property type="match status" value="1"/>
</dbReference>
<dbReference type="EMBL" id="JAIQCV010000012">
    <property type="protein sequence ID" value="KAH1038324.1"/>
    <property type="molecule type" value="Genomic_DNA"/>
</dbReference>
<evidence type="ECO:0000259" key="13">
    <source>
        <dbReference type="PROSITE" id="PS51192"/>
    </source>
</evidence>
<dbReference type="PROSITE" id="PS51192">
    <property type="entry name" value="HELICASE_ATP_BIND_1"/>
    <property type="match status" value="1"/>
</dbReference>
<evidence type="ECO:0008006" key="17">
    <source>
        <dbReference type="Google" id="ProtNLM"/>
    </source>
</evidence>
<feature type="domain" description="Helicase C-terminal" evidence="14">
    <location>
        <begin position="520"/>
        <end position="694"/>
    </location>
</feature>
<dbReference type="Pfam" id="PF00270">
    <property type="entry name" value="DEAD"/>
    <property type="match status" value="1"/>
</dbReference>
<dbReference type="Proteomes" id="UP000828251">
    <property type="component" value="Unassembled WGS sequence"/>
</dbReference>
<dbReference type="PROSITE" id="PS51061">
    <property type="entry name" value="R3H"/>
    <property type="match status" value="1"/>
</dbReference>
<feature type="domain" description="R3H" evidence="12">
    <location>
        <begin position="9"/>
        <end position="72"/>
    </location>
</feature>
<keyword evidence="5" id="KW-0067">ATP-binding</keyword>
<reference evidence="15 16" key="1">
    <citation type="journal article" date="2021" name="Plant Biotechnol. J.">
        <title>Multi-omics assisted identification of the key and species-specific regulatory components of drought-tolerant mechanisms in Gossypium stocksii.</title>
        <authorList>
            <person name="Yu D."/>
            <person name="Ke L."/>
            <person name="Zhang D."/>
            <person name="Wu Y."/>
            <person name="Sun Y."/>
            <person name="Mei J."/>
            <person name="Sun J."/>
            <person name="Sun Y."/>
        </authorList>
    </citation>
    <scope>NUCLEOTIDE SEQUENCE [LARGE SCALE GENOMIC DNA]</scope>
    <source>
        <strain evidence="16">cv. E1</strain>
        <tissue evidence="15">Leaf</tissue>
    </source>
</reference>
<evidence type="ECO:0000313" key="15">
    <source>
        <dbReference type="EMBL" id="KAH1038324.1"/>
    </source>
</evidence>
<dbReference type="InterPro" id="IPR034083">
    <property type="entry name" value="R3H_DEXH_helicase"/>
</dbReference>
<dbReference type="Gene3D" id="1.20.120.1080">
    <property type="match status" value="1"/>
</dbReference>
<dbReference type="CDD" id="cd18791">
    <property type="entry name" value="SF2_C_RHA"/>
    <property type="match status" value="1"/>
</dbReference>
<dbReference type="CDD" id="cd17917">
    <property type="entry name" value="DEXHc_RHA-like"/>
    <property type="match status" value="1"/>
</dbReference>
<comment type="caution">
    <text evidence="15">The sequence shown here is derived from an EMBL/GenBank/DDBJ whole genome shotgun (WGS) entry which is preliminary data.</text>
</comment>
<keyword evidence="16" id="KW-1185">Reference proteome</keyword>
<dbReference type="Pfam" id="PF21010">
    <property type="entry name" value="HA2_C"/>
    <property type="match status" value="1"/>
</dbReference>
<dbReference type="GO" id="GO:0005634">
    <property type="term" value="C:nucleus"/>
    <property type="evidence" value="ECO:0007669"/>
    <property type="project" value="UniProtKB-SubCell"/>
</dbReference>
<dbReference type="FunFam" id="3.30.1370.50:FF:000002">
    <property type="entry name" value="Immunoglobulin mu DNA-binding protein 2"/>
    <property type="match status" value="1"/>
</dbReference>
<dbReference type="SMART" id="SM00490">
    <property type="entry name" value="HELICc"/>
    <property type="match status" value="1"/>
</dbReference>
<dbReference type="InterPro" id="IPR001650">
    <property type="entry name" value="Helicase_C-like"/>
</dbReference>
<feature type="compositionally biased region" description="Low complexity" evidence="11">
    <location>
        <begin position="1189"/>
        <end position="1204"/>
    </location>
</feature>